<evidence type="ECO:0000313" key="2">
    <source>
        <dbReference type="EMBL" id="PRY21217.1"/>
    </source>
</evidence>
<keyword evidence="3" id="KW-1185">Reference proteome</keyword>
<sequence>MTNRILWVLMALVAIVGGVFALANPFAASIAATVIAAWMFIIMGAIQVFAGFRAQGTGAKIWSILLGLLSVVLGIMILGKPLQGMVALTTVVAAMFLAGGVFKAILSFSLADKRFFWMVLLSGIASIVLGVMIFANFPLSAATSLGILLGVELLFDGVSALALAFSSDGEEA</sequence>
<reference evidence="2 3" key="1">
    <citation type="submission" date="2018-03" db="EMBL/GenBank/DDBJ databases">
        <title>Genomic Encyclopedia of Archaeal and Bacterial Type Strains, Phase II (KMG-II): from individual species to whole genera.</title>
        <authorList>
            <person name="Goeker M."/>
        </authorList>
    </citation>
    <scope>NUCLEOTIDE SEQUENCE [LARGE SCALE GENOMIC DNA]</scope>
    <source>
        <strain evidence="2 3">DSM 29328</strain>
    </source>
</reference>
<dbReference type="AlphaFoldDB" id="A0A2T0RJC2"/>
<evidence type="ECO:0000313" key="3">
    <source>
        <dbReference type="Proteomes" id="UP000239480"/>
    </source>
</evidence>
<organism evidence="2 3">
    <name type="scientific">Aliiruegeria haliotis</name>
    <dbReference type="NCBI Taxonomy" id="1280846"/>
    <lineage>
        <taxon>Bacteria</taxon>
        <taxon>Pseudomonadati</taxon>
        <taxon>Pseudomonadota</taxon>
        <taxon>Alphaproteobacteria</taxon>
        <taxon>Rhodobacterales</taxon>
        <taxon>Roseobacteraceae</taxon>
        <taxon>Aliiruegeria</taxon>
    </lineage>
</organism>
<evidence type="ECO:0000256" key="1">
    <source>
        <dbReference type="SAM" id="Phobius"/>
    </source>
</evidence>
<feature type="transmembrane region" description="Helical" evidence="1">
    <location>
        <begin position="85"/>
        <end position="106"/>
    </location>
</feature>
<comment type="caution">
    <text evidence="2">The sequence shown here is derived from an EMBL/GenBank/DDBJ whole genome shotgun (WGS) entry which is preliminary data.</text>
</comment>
<keyword evidence="1" id="KW-1133">Transmembrane helix</keyword>
<dbReference type="InterPro" id="IPR005325">
    <property type="entry name" value="DUF308_memb"/>
</dbReference>
<dbReference type="OrthoDB" id="5678253at2"/>
<dbReference type="Pfam" id="PF03729">
    <property type="entry name" value="DUF308"/>
    <property type="match status" value="2"/>
</dbReference>
<dbReference type="EMBL" id="PVTD01000010">
    <property type="protein sequence ID" value="PRY21217.1"/>
    <property type="molecule type" value="Genomic_DNA"/>
</dbReference>
<feature type="transmembrane region" description="Helical" evidence="1">
    <location>
        <begin position="61"/>
        <end position="79"/>
    </location>
</feature>
<keyword evidence="1" id="KW-0812">Transmembrane</keyword>
<protein>
    <submittedName>
        <fullName evidence="2">Uncharacterized membrane protein HdeD (DUF308 family)</fullName>
    </submittedName>
</protein>
<gene>
    <name evidence="2" type="ORF">CLV78_11091</name>
</gene>
<dbReference type="RefSeq" id="WP_106207034.1">
    <property type="nucleotide sequence ID" value="NZ_PVTD01000010.1"/>
</dbReference>
<accession>A0A2T0RJC2</accession>
<feature type="transmembrane region" description="Helical" evidence="1">
    <location>
        <begin position="141"/>
        <end position="165"/>
    </location>
</feature>
<feature type="transmembrane region" description="Helical" evidence="1">
    <location>
        <begin position="31"/>
        <end position="49"/>
    </location>
</feature>
<dbReference type="PANTHER" id="PTHR34989:SF1">
    <property type="entry name" value="PROTEIN HDED"/>
    <property type="match status" value="1"/>
</dbReference>
<dbReference type="Proteomes" id="UP000239480">
    <property type="component" value="Unassembled WGS sequence"/>
</dbReference>
<dbReference type="InterPro" id="IPR052712">
    <property type="entry name" value="Acid_resist_chaperone_HdeD"/>
</dbReference>
<dbReference type="PANTHER" id="PTHR34989">
    <property type="entry name" value="PROTEIN HDED"/>
    <property type="match status" value="1"/>
</dbReference>
<proteinExistence type="predicted"/>
<name>A0A2T0RJC2_9RHOB</name>
<feature type="transmembrane region" description="Helical" evidence="1">
    <location>
        <begin position="115"/>
        <end position="135"/>
    </location>
</feature>
<keyword evidence="1" id="KW-0472">Membrane</keyword>
<dbReference type="GO" id="GO:0005886">
    <property type="term" value="C:plasma membrane"/>
    <property type="evidence" value="ECO:0007669"/>
    <property type="project" value="TreeGrafter"/>
</dbReference>